<feature type="compositionally biased region" description="Basic and acidic residues" evidence="1">
    <location>
        <begin position="46"/>
        <end position="55"/>
    </location>
</feature>
<dbReference type="AlphaFoldDB" id="A0A4C2A929"/>
<evidence type="ECO:0000313" key="2">
    <source>
        <dbReference type="EMBL" id="GBP95397.1"/>
    </source>
</evidence>
<name>A0A4C2A929_EUMVA</name>
<comment type="caution">
    <text evidence="2">The sequence shown here is derived from an EMBL/GenBank/DDBJ whole genome shotgun (WGS) entry which is preliminary data.</text>
</comment>
<keyword evidence="3" id="KW-1185">Reference proteome</keyword>
<proteinExistence type="predicted"/>
<feature type="region of interest" description="Disordered" evidence="1">
    <location>
        <begin position="19"/>
        <end position="66"/>
    </location>
</feature>
<evidence type="ECO:0000256" key="1">
    <source>
        <dbReference type="SAM" id="MobiDB-lite"/>
    </source>
</evidence>
<dbReference type="Proteomes" id="UP000299102">
    <property type="component" value="Unassembled WGS sequence"/>
</dbReference>
<reference evidence="2 3" key="1">
    <citation type="journal article" date="2019" name="Commun. Biol.">
        <title>The bagworm genome reveals a unique fibroin gene that provides high tensile strength.</title>
        <authorList>
            <person name="Kono N."/>
            <person name="Nakamura H."/>
            <person name="Ohtoshi R."/>
            <person name="Tomita M."/>
            <person name="Numata K."/>
            <person name="Arakawa K."/>
        </authorList>
    </citation>
    <scope>NUCLEOTIDE SEQUENCE [LARGE SCALE GENOMIC DNA]</scope>
</reference>
<sequence length="101" mass="10887">MRVYGAHKIHILESSQDIGRAGARGGGRGQIKRDFTTQSGDCLHLPPDRGGRETRSAAPGWTGCNSNSKFGARDATSGIGHVWGNNLERNSVQCEACSRKY</sequence>
<organism evidence="2 3">
    <name type="scientific">Eumeta variegata</name>
    <name type="common">Bagworm moth</name>
    <name type="synonym">Eumeta japonica</name>
    <dbReference type="NCBI Taxonomy" id="151549"/>
    <lineage>
        <taxon>Eukaryota</taxon>
        <taxon>Metazoa</taxon>
        <taxon>Ecdysozoa</taxon>
        <taxon>Arthropoda</taxon>
        <taxon>Hexapoda</taxon>
        <taxon>Insecta</taxon>
        <taxon>Pterygota</taxon>
        <taxon>Neoptera</taxon>
        <taxon>Endopterygota</taxon>
        <taxon>Lepidoptera</taxon>
        <taxon>Glossata</taxon>
        <taxon>Ditrysia</taxon>
        <taxon>Tineoidea</taxon>
        <taxon>Psychidae</taxon>
        <taxon>Oiketicinae</taxon>
        <taxon>Eumeta</taxon>
    </lineage>
</organism>
<dbReference type="EMBL" id="BGZK01002624">
    <property type="protein sequence ID" value="GBP95397.1"/>
    <property type="molecule type" value="Genomic_DNA"/>
</dbReference>
<gene>
    <name evidence="2" type="ORF">EVAR_70815_1</name>
</gene>
<evidence type="ECO:0000313" key="3">
    <source>
        <dbReference type="Proteomes" id="UP000299102"/>
    </source>
</evidence>
<protein>
    <submittedName>
        <fullName evidence="2">Uncharacterized protein</fullName>
    </submittedName>
</protein>
<accession>A0A4C2A929</accession>